<evidence type="ECO:0000256" key="3">
    <source>
        <dbReference type="SAM" id="SignalP"/>
    </source>
</evidence>
<dbReference type="Pfam" id="PF02275">
    <property type="entry name" value="CBAH"/>
    <property type="match status" value="1"/>
</dbReference>
<dbReference type="InterPro" id="IPR029055">
    <property type="entry name" value="Ntn_hydrolases_N"/>
</dbReference>
<dbReference type="Proteomes" id="UP001595926">
    <property type="component" value="Unassembled WGS sequence"/>
</dbReference>
<comment type="similarity">
    <text evidence="1">Belongs to the peptidase C59 family.</text>
</comment>
<feature type="signal peptide" evidence="3">
    <location>
        <begin position="1"/>
        <end position="24"/>
    </location>
</feature>
<dbReference type="SUPFAM" id="SSF56235">
    <property type="entry name" value="N-terminal nucleophile aminohydrolases (Ntn hydrolases)"/>
    <property type="match status" value="1"/>
</dbReference>
<comment type="caution">
    <text evidence="5">The sequence shown here is derived from an EMBL/GenBank/DDBJ whole genome shotgun (WGS) entry which is preliminary data.</text>
</comment>
<dbReference type="InterPro" id="IPR029132">
    <property type="entry name" value="CBAH/NAAA_C"/>
</dbReference>
<evidence type="ECO:0000256" key="1">
    <source>
        <dbReference type="ARBA" id="ARBA00006625"/>
    </source>
</evidence>
<evidence type="ECO:0000313" key="6">
    <source>
        <dbReference type="Proteomes" id="UP001595926"/>
    </source>
</evidence>
<protein>
    <submittedName>
        <fullName evidence="5">Linear amide C-N hydrolase</fullName>
    </submittedName>
</protein>
<sequence>MKKILSITAITTLAALGLTGIANACTVATHDFKPYGTFASRNFDVCLAVQSQFTVYPRNLEFTGATPEETKNTVNWKNKYGYVVIEETNWGSVASEGLNEKGLAAHILYNGKETTVKIDPNKPTINSIKWLHYILGNFSNVNEVLASIKKYNLHNYPASVNGKKVKLPIHYKIEDSSGDSAIIEFSDGKVYTYHNPSYTVMANEPNYDEQIKNLLKLSANGKKYSIDNLPGGANSLNRFARTYYSTTILPDTSESQNNAIRDMYSIMNMASVPFNNLECSLTAMIEGKGSQNPEDTWPTVWTSASDLSGKKLYYSSVAVGNRVWIDLNKVDLDKGQKPISVNLEDPSLVGDISDKLK</sequence>
<dbReference type="InterPro" id="IPR052193">
    <property type="entry name" value="Peptidase_C59"/>
</dbReference>
<dbReference type="PANTHER" id="PTHR35527">
    <property type="entry name" value="CHOLOYLGLYCINE HYDROLASE"/>
    <property type="match status" value="1"/>
</dbReference>
<name>A0ABV9T9H9_9GAMM</name>
<accession>A0ABV9T9H9</accession>
<evidence type="ECO:0000256" key="2">
    <source>
        <dbReference type="ARBA" id="ARBA00022801"/>
    </source>
</evidence>
<dbReference type="RefSeq" id="WP_119330715.1">
    <property type="nucleotide sequence ID" value="NZ_JBHSJH010000001.1"/>
</dbReference>
<dbReference type="Gene3D" id="3.60.60.10">
    <property type="entry name" value="Penicillin V Acylase, Chain A"/>
    <property type="match status" value="1"/>
</dbReference>
<reference evidence="6" key="1">
    <citation type="journal article" date="2019" name="Int. J. Syst. Evol. Microbiol.">
        <title>The Global Catalogue of Microorganisms (GCM) 10K type strain sequencing project: providing services to taxonomists for standard genome sequencing and annotation.</title>
        <authorList>
            <consortium name="The Broad Institute Genomics Platform"/>
            <consortium name="The Broad Institute Genome Sequencing Center for Infectious Disease"/>
            <person name="Wu L."/>
            <person name="Ma J."/>
        </authorList>
    </citation>
    <scope>NUCLEOTIDE SEQUENCE [LARGE SCALE GENOMIC DNA]</scope>
    <source>
        <strain evidence="6">CGMCC 1.13718</strain>
    </source>
</reference>
<dbReference type="PANTHER" id="PTHR35527:SF2">
    <property type="entry name" value="HYDROLASE"/>
    <property type="match status" value="1"/>
</dbReference>
<gene>
    <name evidence="5" type="ORF">ACFPDQ_00585</name>
</gene>
<proteinExistence type="inferred from homology"/>
<dbReference type="GO" id="GO:0016787">
    <property type="term" value="F:hydrolase activity"/>
    <property type="evidence" value="ECO:0007669"/>
    <property type="project" value="UniProtKB-KW"/>
</dbReference>
<organism evidence="5 6">
    <name type="scientific">Pseudofrancisella aestuarii</name>
    <dbReference type="NCBI Taxonomy" id="2670347"/>
    <lineage>
        <taxon>Bacteria</taxon>
        <taxon>Pseudomonadati</taxon>
        <taxon>Pseudomonadota</taxon>
        <taxon>Gammaproteobacteria</taxon>
        <taxon>Thiotrichales</taxon>
        <taxon>Francisellaceae</taxon>
        <taxon>Pseudofrancisella</taxon>
    </lineage>
</organism>
<evidence type="ECO:0000259" key="4">
    <source>
        <dbReference type="Pfam" id="PF02275"/>
    </source>
</evidence>
<feature type="chain" id="PRO_5045810085" evidence="3">
    <location>
        <begin position="25"/>
        <end position="357"/>
    </location>
</feature>
<evidence type="ECO:0000313" key="5">
    <source>
        <dbReference type="EMBL" id="MFC4891542.1"/>
    </source>
</evidence>
<keyword evidence="3" id="KW-0732">Signal</keyword>
<keyword evidence="2 5" id="KW-0378">Hydrolase</keyword>
<dbReference type="EMBL" id="JBHSJH010000001">
    <property type="protein sequence ID" value="MFC4891542.1"/>
    <property type="molecule type" value="Genomic_DNA"/>
</dbReference>
<feature type="domain" description="Choloylglycine hydrolase/NAAA C-terminal" evidence="4">
    <location>
        <begin position="25"/>
        <end position="334"/>
    </location>
</feature>
<keyword evidence="6" id="KW-1185">Reference proteome</keyword>